<dbReference type="EMBL" id="JBBUTG010000019">
    <property type="protein sequence ID" value="MEK8033650.1"/>
    <property type="molecule type" value="Genomic_DNA"/>
</dbReference>
<keyword evidence="3 4" id="KW-0732">Signal</keyword>
<evidence type="ECO:0000256" key="1">
    <source>
        <dbReference type="ARBA" id="ARBA00010333"/>
    </source>
</evidence>
<dbReference type="CDD" id="cd13688">
    <property type="entry name" value="PBP2_GltI_DEBP"/>
    <property type="match status" value="1"/>
</dbReference>
<evidence type="ECO:0000259" key="5">
    <source>
        <dbReference type="SMART" id="SM00062"/>
    </source>
</evidence>
<organism evidence="6 7">
    <name type="scientific">Ideonella lacteola</name>
    <dbReference type="NCBI Taxonomy" id="2984193"/>
    <lineage>
        <taxon>Bacteria</taxon>
        <taxon>Pseudomonadati</taxon>
        <taxon>Pseudomonadota</taxon>
        <taxon>Betaproteobacteria</taxon>
        <taxon>Burkholderiales</taxon>
        <taxon>Sphaerotilaceae</taxon>
        <taxon>Ideonella</taxon>
    </lineage>
</organism>
<gene>
    <name evidence="6" type="ORF">AACH06_22740</name>
</gene>
<evidence type="ECO:0000256" key="4">
    <source>
        <dbReference type="SAM" id="SignalP"/>
    </source>
</evidence>
<evidence type="ECO:0000256" key="3">
    <source>
        <dbReference type="ARBA" id="ARBA00022729"/>
    </source>
</evidence>
<name>A0ABU9BYI6_9BURK</name>
<reference evidence="6 7" key="1">
    <citation type="submission" date="2024-04" db="EMBL/GenBank/DDBJ databases">
        <title>Novel species of the genus Ideonella isolated from streams.</title>
        <authorList>
            <person name="Lu H."/>
        </authorList>
    </citation>
    <scope>NUCLEOTIDE SEQUENCE [LARGE SCALE GENOMIC DNA]</scope>
    <source>
        <strain evidence="6 7">DXS29W</strain>
    </source>
</reference>
<feature type="domain" description="Solute-binding protein family 3/N-terminal" evidence="5">
    <location>
        <begin position="62"/>
        <end position="294"/>
    </location>
</feature>
<dbReference type="InterPro" id="IPR051455">
    <property type="entry name" value="Bact_solute-bind_prot3"/>
</dbReference>
<comment type="caution">
    <text evidence="6">The sequence shown here is derived from an EMBL/GenBank/DDBJ whole genome shotgun (WGS) entry which is preliminary data.</text>
</comment>
<evidence type="ECO:0000313" key="7">
    <source>
        <dbReference type="Proteomes" id="UP001371218"/>
    </source>
</evidence>
<comment type="similarity">
    <text evidence="1">Belongs to the bacterial solute-binding protein 3 family.</text>
</comment>
<feature type="chain" id="PRO_5046041894" evidence="4">
    <location>
        <begin position="31"/>
        <end position="327"/>
    </location>
</feature>
<dbReference type="SUPFAM" id="SSF53850">
    <property type="entry name" value="Periplasmic binding protein-like II"/>
    <property type="match status" value="1"/>
</dbReference>
<feature type="signal peptide" evidence="4">
    <location>
        <begin position="1"/>
        <end position="30"/>
    </location>
</feature>
<dbReference type="InterPro" id="IPR001638">
    <property type="entry name" value="Solute-binding_3/MltF_N"/>
</dbReference>
<keyword evidence="7" id="KW-1185">Reference proteome</keyword>
<protein>
    <submittedName>
        <fullName evidence="6">Amino acid ABC transporter substrate-binding protein</fullName>
    </submittedName>
</protein>
<sequence length="327" mass="35506">MTLLARSTLSAALATTAALCGGLGPALCHAAASTTSAPTSAWSPSAALAESAVLRKIRDTGVIVIGHRLTSSPFSYLDAKLRPVGYSVDLCQRVVEAVRQKLDLRDLEVKMVAVSSATRMPLVANGTVDLECGVTTNTVERQKTQSFSITTYVAASRLLAKRESEIHKLDDLRGKVVASTIATTSIRYLNSVNEALKLDMKIVAGQDDTDAFQMVQNDRAVAFAMDDVLLRSLMASASNPTDYTISDDMLSIEPYGIGLPKDDPVFKQLVDSTLTAIYRSGEIYSIYSKWFMAPIPPRGIKLRMPMSEPLLRAIRQPTDSPDPQDYR</sequence>
<dbReference type="PANTHER" id="PTHR30085:SF2">
    <property type="entry name" value="GLUTAMATE_ASPARTATE IMPORT SOLUTE-BINDING PROTEIN"/>
    <property type="match status" value="1"/>
</dbReference>
<dbReference type="SMART" id="SM00062">
    <property type="entry name" value="PBPb"/>
    <property type="match status" value="1"/>
</dbReference>
<evidence type="ECO:0000313" key="6">
    <source>
        <dbReference type="EMBL" id="MEK8033650.1"/>
    </source>
</evidence>
<dbReference type="Gene3D" id="3.40.190.10">
    <property type="entry name" value="Periplasmic binding protein-like II"/>
    <property type="match status" value="2"/>
</dbReference>
<evidence type="ECO:0000256" key="2">
    <source>
        <dbReference type="ARBA" id="ARBA00022448"/>
    </source>
</evidence>
<dbReference type="Proteomes" id="UP001371218">
    <property type="component" value="Unassembled WGS sequence"/>
</dbReference>
<dbReference type="PANTHER" id="PTHR30085">
    <property type="entry name" value="AMINO ACID ABC TRANSPORTER PERMEASE"/>
    <property type="match status" value="1"/>
</dbReference>
<dbReference type="Pfam" id="PF00497">
    <property type="entry name" value="SBP_bac_3"/>
    <property type="match status" value="1"/>
</dbReference>
<proteinExistence type="inferred from homology"/>
<dbReference type="RefSeq" id="WP_341428075.1">
    <property type="nucleotide sequence ID" value="NZ_JBBUTG010000019.1"/>
</dbReference>
<keyword evidence="2" id="KW-0813">Transport</keyword>
<accession>A0ABU9BYI6</accession>